<keyword evidence="1" id="KW-0472">Membrane</keyword>
<feature type="transmembrane region" description="Helical" evidence="1">
    <location>
        <begin position="70"/>
        <end position="92"/>
    </location>
</feature>
<protein>
    <submittedName>
        <fullName evidence="2">Uncharacterized protein</fullName>
    </submittedName>
</protein>
<reference evidence="2 3" key="2">
    <citation type="submission" date="2014-10" db="EMBL/GenBank/DDBJ databases">
        <title>Paracoccus sanguinis sp. nov., isolated from clinical specimens of New York State patients.</title>
        <authorList>
            <person name="Mingle L.A."/>
            <person name="Cole J.A."/>
            <person name="Lapierre P."/>
            <person name="Musser K.A."/>
        </authorList>
    </citation>
    <scope>NUCLEOTIDE SEQUENCE [LARGE SCALE GENOMIC DNA]</scope>
    <source>
        <strain evidence="2 3">JCM 14014</strain>
    </source>
</reference>
<dbReference type="Proteomes" id="UP000029846">
    <property type="component" value="Unassembled WGS sequence"/>
</dbReference>
<dbReference type="EMBL" id="JRKN01000008">
    <property type="protein sequence ID" value="KGJ04989.1"/>
    <property type="molecule type" value="Genomic_DNA"/>
</dbReference>
<comment type="caution">
    <text evidence="2">The sequence shown here is derived from an EMBL/GenBank/DDBJ whole genome shotgun (WGS) entry which is preliminary data.</text>
</comment>
<evidence type="ECO:0000313" key="2">
    <source>
        <dbReference type="EMBL" id="KGJ04989.1"/>
    </source>
</evidence>
<gene>
    <name evidence="2" type="ORF">IT41_08170</name>
</gene>
<reference evidence="2 3" key="1">
    <citation type="submission" date="2014-09" db="EMBL/GenBank/DDBJ databases">
        <authorList>
            <person name="McGinnis J.M."/>
            <person name="Wolfgang W.J."/>
        </authorList>
    </citation>
    <scope>NUCLEOTIDE SEQUENCE [LARGE SCALE GENOMIC DNA]</scope>
    <source>
        <strain evidence="2 3">JCM 14014</strain>
    </source>
</reference>
<keyword evidence="1" id="KW-1133">Transmembrane helix</keyword>
<feature type="transmembrane region" description="Helical" evidence="1">
    <location>
        <begin position="33"/>
        <end position="50"/>
    </location>
</feature>
<keyword evidence="1" id="KW-0812">Transmembrane</keyword>
<name>A0A099F3N3_9RHOB</name>
<accession>A0A099F3N3</accession>
<evidence type="ECO:0000313" key="3">
    <source>
        <dbReference type="Proteomes" id="UP000029846"/>
    </source>
</evidence>
<dbReference type="AlphaFoldDB" id="A0A099F3N3"/>
<organism evidence="2 3">
    <name type="scientific">Paracoccus halophilus</name>
    <dbReference type="NCBI Taxonomy" id="376733"/>
    <lineage>
        <taxon>Bacteria</taxon>
        <taxon>Pseudomonadati</taxon>
        <taxon>Pseudomonadota</taxon>
        <taxon>Alphaproteobacteria</taxon>
        <taxon>Rhodobacterales</taxon>
        <taxon>Paracoccaceae</taxon>
        <taxon>Paracoccus</taxon>
    </lineage>
</organism>
<keyword evidence="3" id="KW-1185">Reference proteome</keyword>
<feature type="transmembrane region" description="Helical" evidence="1">
    <location>
        <begin position="104"/>
        <end position="126"/>
    </location>
</feature>
<proteinExistence type="predicted"/>
<evidence type="ECO:0000256" key="1">
    <source>
        <dbReference type="SAM" id="Phobius"/>
    </source>
</evidence>
<sequence>MVGFLLGCLALAALYFILQFALALFDVNHVRFRAPIAVFFLPFIAAFVGLKAGPEIFLLVQDNLGRAGPWARLILIGPVFWAVVVVAYVLVFEPFGYRISEDEWLLVAKIVLFPTAVLWAGVWVVAKFIIGK</sequence>